<dbReference type="InterPro" id="IPR027443">
    <property type="entry name" value="IPNS-like_sf"/>
</dbReference>
<evidence type="ECO:0000256" key="4">
    <source>
        <dbReference type="ARBA" id="ARBA00023002"/>
    </source>
</evidence>
<evidence type="ECO:0000256" key="6">
    <source>
        <dbReference type="ARBA" id="ARBA00052204"/>
    </source>
</evidence>
<dbReference type="InterPro" id="IPR005123">
    <property type="entry name" value="Oxoglu/Fe-dep_dioxygenase_dom"/>
</dbReference>
<comment type="similarity">
    <text evidence="7">Belongs to the iron/ascorbate-dependent oxidoreductase family. GA2OX subfamily.</text>
</comment>
<dbReference type="OMA" id="CESRMSM"/>
<dbReference type="Proteomes" id="UP000243459">
    <property type="component" value="Chromosome 7"/>
</dbReference>
<dbReference type="SUPFAM" id="SSF51197">
    <property type="entry name" value="Clavaminate synthase-like"/>
    <property type="match status" value="1"/>
</dbReference>
<name>A0A5P1EBA4_ASPOF</name>
<keyword evidence="2 9" id="KW-0479">Metal-binding</keyword>
<evidence type="ECO:0000256" key="1">
    <source>
        <dbReference type="ARBA" id="ARBA00001961"/>
    </source>
</evidence>
<keyword evidence="5 9" id="KW-0408">Iron</keyword>
<dbReference type="Gramene" id="ONK63165">
    <property type="protein sequence ID" value="ONK63165"/>
    <property type="gene ID" value="A4U43_C07F12080"/>
</dbReference>
<dbReference type="PANTHER" id="PTHR47990">
    <property type="entry name" value="2-OXOGLUTARATE (2OG) AND FE(II)-DEPENDENT OXYGENASE SUPERFAMILY PROTEIN-RELATED"/>
    <property type="match status" value="1"/>
</dbReference>
<comment type="catalytic activity">
    <reaction evidence="6">
        <text>gibberellin A1 + 2-oxoglutarate + O2 = gibberellin A8 + succinate + CO2</text>
        <dbReference type="Rhea" id="RHEA:15005"/>
        <dbReference type="ChEBI" id="CHEBI:15379"/>
        <dbReference type="ChEBI" id="CHEBI:16526"/>
        <dbReference type="ChEBI" id="CHEBI:16810"/>
        <dbReference type="ChEBI" id="CHEBI:30031"/>
        <dbReference type="ChEBI" id="CHEBI:58524"/>
        <dbReference type="ChEBI" id="CHEBI:58594"/>
        <dbReference type="EC" id="1.14.11.13"/>
    </reaction>
</comment>
<dbReference type="EMBL" id="CM007387">
    <property type="protein sequence ID" value="ONK63165.1"/>
    <property type="molecule type" value="Genomic_DNA"/>
</dbReference>
<evidence type="ECO:0000313" key="12">
    <source>
        <dbReference type="Proteomes" id="UP000243459"/>
    </source>
</evidence>
<keyword evidence="4 9" id="KW-0560">Oxidoreductase</keyword>
<dbReference type="GO" id="GO:0009685">
    <property type="term" value="P:gibberellin metabolic process"/>
    <property type="evidence" value="ECO:0007669"/>
    <property type="project" value="UniProtKB-ARBA"/>
</dbReference>
<keyword evidence="3" id="KW-0223">Dioxygenase</keyword>
<dbReference type="OrthoDB" id="288590at2759"/>
<sequence length="330" mass="36356">MVMPSTDPAHNDCTRNTDIPVIDLNGSRHRVSESILKACEEFGFFMVTNHGVAENVIARMEATGSEFFSLPASEKQRSGPPNPLGYGFRSIGSNGDTGEVEYLLLHASPTYVSLRAKTICKKDHLGFSCVVTEYVESMRSLACEILELLGEGLKLGDTEIFCKLLRDSKSDSLLRLNHYPASYSSARDDCRIGFGEHTDPQILTLLRSTVGGLQIMKDGGPWVPVKPDPAAFCVHVGDALQAMTNGRLASVRHRAVVNSYTQRMSVVYFGAPPPHASISPLSETVTPENPRRYKSFTWGEYKKAMYSLRLGQNRLDHFLSSNGEEGDCDT</sequence>
<gene>
    <name evidence="11" type="ORF">A4U43_C07F12080</name>
</gene>
<evidence type="ECO:0000313" key="11">
    <source>
        <dbReference type="EMBL" id="ONK63165.1"/>
    </source>
</evidence>
<protein>
    <recommendedName>
        <fullName evidence="8">gibberellin 2beta-dioxygenase</fullName>
        <ecNumber evidence="8">1.14.11.13</ecNumber>
    </recommendedName>
</protein>
<evidence type="ECO:0000256" key="8">
    <source>
        <dbReference type="ARBA" id="ARBA00066708"/>
    </source>
</evidence>
<feature type="domain" description="Fe2OG dioxygenase" evidence="10">
    <location>
        <begin position="169"/>
        <end position="272"/>
    </location>
</feature>
<evidence type="ECO:0000256" key="7">
    <source>
        <dbReference type="ARBA" id="ARBA00061282"/>
    </source>
</evidence>
<comment type="cofactor">
    <cofactor evidence="1">
        <name>L-ascorbate</name>
        <dbReference type="ChEBI" id="CHEBI:38290"/>
    </cofactor>
</comment>
<dbReference type="PROSITE" id="PS51471">
    <property type="entry name" value="FE2OG_OXY"/>
    <property type="match status" value="1"/>
</dbReference>
<keyword evidence="12" id="KW-1185">Reference proteome</keyword>
<organism evidence="11 12">
    <name type="scientific">Asparagus officinalis</name>
    <name type="common">Garden asparagus</name>
    <dbReference type="NCBI Taxonomy" id="4686"/>
    <lineage>
        <taxon>Eukaryota</taxon>
        <taxon>Viridiplantae</taxon>
        <taxon>Streptophyta</taxon>
        <taxon>Embryophyta</taxon>
        <taxon>Tracheophyta</taxon>
        <taxon>Spermatophyta</taxon>
        <taxon>Magnoliopsida</taxon>
        <taxon>Liliopsida</taxon>
        <taxon>Asparagales</taxon>
        <taxon>Asparagaceae</taxon>
        <taxon>Asparagoideae</taxon>
        <taxon>Asparagus</taxon>
    </lineage>
</organism>
<dbReference type="GO" id="GO:0046872">
    <property type="term" value="F:metal ion binding"/>
    <property type="evidence" value="ECO:0007669"/>
    <property type="project" value="UniProtKB-KW"/>
</dbReference>
<dbReference type="EC" id="1.14.11.13" evidence="8"/>
<dbReference type="InterPro" id="IPR044861">
    <property type="entry name" value="IPNS-like_FE2OG_OXY"/>
</dbReference>
<dbReference type="FunFam" id="2.60.120.330:FF:000025">
    <property type="entry name" value="Gibberellin 2-beta-dioxygenase 2"/>
    <property type="match status" value="1"/>
</dbReference>
<dbReference type="Pfam" id="PF14226">
    <property type="entry name" value="DIOX_N"/>
    <property type="match status" value="1"/>
</dbReference>
<evidence type="ECO:0000256" key="2">
    <source>
        <dbReference type="ARBA" id="ARBA00022723"/>
    </source>
</evidence>
<accession>A0A5P1EBA4</accession>
<dbReference type="Pfam" id="PF03171">
    <property type="entry name" value="2OG-FeII_Oxy"/>
    <property type="match status" value="1"/>
</dbReference>
<dbReference type="AlphaFoldDB" id="A0A5P1EBA4"/>
<reference evidence="12" key="1">
    <citation type="journal article" date="2017" name="Nat. Commun.">
        <title>The asparagus genome sheds light on the origin and evolution of a young Y chromosome.</title>
        <authorList>
            <person name="Harkess A."/>
            <person name="Zhou J."/>
            <person name="Xu C."/>
            <person name="Bowers J.E."/>
            <person name="Van der Hulst R."/>
            <person name="Ayyampalayam S."/>
            <person name="Mercati F."/>
            <person name="Riccardi P."/>
            <person name="McKain M.R."/>
            <person name="Kakrana A."/>
            <person name="Tang H."/>
            <person name="Ray J."/>
            <person name="Groenendijk J."/>
            <person name="Arikit S."/>
            <person name="Mathioni S.M."/>
            <person name="Nakano M."/>
            <person name="Shan H."/>
            <person name="Telgmann-Rauber A."/>
            <person name="Kanno A."/>
            <person name="Yue Z."/>
            <person name="Chen H."/>
            <person name="Li W."/>
            <person name="Chen Y."/>
            <person name="Xu X."/>
            <person name="Zhang Y."/>
            <person name="Luo S."/>
            <person name="Chen H."/>
            <person name="Gao J."/>
            <person name="Mao Z."/>
            <person name="Pires J.C."/>
            <person name="Luo M."/>
            <person name="Kudrna D."/>
            <person name="Wing R.A."/>
            <person name="Meyers B.C."/>
            <person name="Yi K."/>
            <person name="Kong H."/>
            <person name="Lavrijsen P."/>
            <person name="Sunseri F."/>
            <person name="Falavigna A."/>
            <person name="Ye Y."/>
            <person name="Leebens-Mack J.H."/>
            <person name="Chen G."/>
        </authorList>
    </citation>
    <scope>NUCLEOTIDE SEQUENCE [LARGE SCALE GENOMIC DNA]</scope>
    <source>
        <strain evidence="12">cv. DH0086</strain>
    </source>
</reference>
<evidence type="ECO:0000259" key="10">
    <source>
        <dbReference type="PROSITE" id="PS51471"/>
    </source>
</evidence>
<proteinExistence type="inferred from homology"/>
<evidence type="ECO:0000256" key="5">
    <source>
        <dbReference type="ARBA" id="ARBA00023004"/>
    </source>
</evidence>
<dbReference type="InterPro" id="IPR026992">
    <property type="entry name" value="DIOX_N"/>
</dbReference>
<dbReference type="InterPro" id="IPR050231">
    <property type="entry name" value="Iron_ascorbate_oxido_reductase"/>
</dbReference>
<evidence type="ECO:0000256" key="3">
    <source>
        <dbReference type="ARBA" id="ARBA00022964"/>
    </source>
</evidence>
<evidence type="ECO:0000256" key="9">
    <source>
        <dbReference type="RuleBase" id="RU003682"/>
    </source>
</evidence>
<dbReference type="Gene3D" id="2.60.120.330">
    <property type="entry name" value="B-lactam Antibiotic, Isopenicillin N Synthase, Chain"/>
    <property type="match status" value="1"/>
</dbReference>
<dbReference type="GO" id="GO:0045543">
    <property type="term" value="F:gibberellin 2-beta-dioxygenase activity"/>
    <property type="evidence" value="ECO:0007669"/>
    <property type="project" value="UniProtKB-EC"/>
</dbReference>